<feature type="compositionally biased region" description="Acidic residues" evidence="1">
    <location>
        <begin position="436"/>
        <end position="445"/>
    </location>
</feature>
<evidence type="ECO:0000256" key="2">
    <source>
        <dbReference type="SAM" id="Phobius"/>
    </source>
</evidence>
<gene>
    <name evidence="3" type="ORF">KHLLAP_LOCUS14228</name>
</gene>
<feature type="region of interest" description="Disordered" evidence="1">
    <location>
        <begin position="1"/>
        <end position="54"/>
    </location>
</feature>
<comment type="caution">
    <text evidence="3">The sequence shown here is derived from an EMBL/GenBank/DDBJ whole genome shotgun (WGS) entry which is preliminary data.</text>
</comment>
<feature type="region of interest" description="Disordered" evidence="1">
    <location>
        <begin position="235"/>
        <end position="339"/>
    </location>
</feature>
<accession>A0AAI8YQQ1</accession>
<feature type="region of interest" description="Disordered" evidence="1">
    <location>
        <begin position="517"/>
        <end position="539"/>
    </location>
</feature>
<feature type="transmembrane region" description="Helical" evidence="2">
    <location>
        <begin position="86"/>
        <end position="109"/>
    </location>
</feature>
<feature type="compositionally biased region" description="Basic and acidic residues" evidence="1">
    <location>
        <begin position="11"/>
        <end position="25"/>
    </location>
</feature>
<name>A0AAI8YQQ1_9PEZI</name>
<feature type="compositionally biased region" description="Polar residues" evidence="1">
    <location>
        <begin position="313"/>
        <end position="330"/>
    </location>
</feature>
<keyword evidence="4" id="KW-1185">Reference proteome</keyword>
<evidence type="ECO:0000256" key="1">
    <source>
        <dbReference type="SAM" id="MobiDB-lite"/>
    </source>
</evidence>
<proteinExistence type="predicted"/>
<keyword evidence="2" id="KW-0812">Transmembrane</keyword>
<feature type="transmembrane region" description="Helical" evidence="2">
    <location>
        <begin position="197"/>
        <end position="221"/>
    </location>
</feature>
<feature type="transmembrane region" description="Helical" evidence="2">
    <location>
        <begin position="115"/>
        <end position="136"/>
    </location>
</feature>
<reference evidence="3" key="1">
    <citation type="submission" date="2023-10" db="EMBL/GenBank/DDBJ databases">
        <authorList>
            <person name="Hackl T."/>
        </authorList>
    </citation>
    <scope>NUCLEOTIDE SEQUENCE</scope>
</reference>
<dbReference type="Proteomes" id="UP001295740">
    <property type="component" value="Unassembled WGS sequence"/>
</dbReference>
<feature type="region of interest" description="Disordered" evidence="1">
    <location>
        <begin position="584"/>
        <end position="605"/>
    </location>
</feature>
<sequence>MAPFQAPYLYDSDRRDSQLPEKPFDPKAVTRASWEPQPKKPKRNGPLVSFNRHPDAHVVPTGRSYNFRPMSDTTKWWIKWTRYFQLVLRALQLVGAAGLLTLMILISNADPITSWVMRITPGVVILHCAYAIIHFARPARARAPASSAAYQLFAGFTDLAVLPLYAFGAISVVNHGTDWSTILSDKELAGILVQAEYYALFAAGALHVISFCISFWLGLMFRRIANMPPDMNPLESNLTSRVKHKRNKSSVASGYTTMSENTKRLSTPMESHRRSGAPYEGDLSRPPSVPFHARHNSRDSFASSKRDSRSDLPSRQYQISPANSPRNSAAGSHADLKRMSNPRLAQRGSYVEVPLHETGAPSPRPSSIVGSIVGSIAGGDGDPISASPTRIAKFTEAWYASESLINRTQQRQRAMSVVEKEANKPYEPLNQRYDEESSDYSDEENNAMRPDAGDYVSDLEDDENMHPNPLRSNPLPPTPPRHKQGANAPPRQKTPFRPRGHDDDNMGALSEINLNSRTVSGSGSQDIADAKPAAPPARMPSILNGWGRNKGLGNRNSSIQPETAFYSKPYGALKPATPPIIIGGGQQQRPRQVSSGNDYDLGGAYGQQNFARRNVSGKEAEEGFAGADNVRYSRYSVLNE</sequence>
<keyword evidence="2" id="KW-0472">Membrane</keyword>
<dbReference type="AlphaFoldDB" id="A0AAI8YQQ1"/>
<protein>
    <submittedName>
        <fullName evidence="3">Uu.00g018790.m01.CDS01</fullName>
    </submittedName>
</protein>
<evidence type="ECO:0000313" key="4">
    <source>
        <dbReference type="Proteomes" id="UP001295740"/>
    </source>
</evidence>
<dbReference type="EMBL" id="CAUWAG010000020">
    <property type="protein sequence ID" value="CAJ2513760.1"/>
    <property type="molecule type" value="Genomic_DNA"/>
</dbReference>
<feature type="region of interest" description="Disordered" evidence="1">
    <location>
        <begin position="415"/>
        <end position="505"/>
    </location>
</feature>
<organism evidence="3 4">
    <name type="scientific">Anthostomella pinea</name>
    <dbReference type="NCBI Taxonomy" id="933095"/>
    <lineage>
        <taxon>Eukaryota</taxon>
        <taxon>Fungi</taxon>
        <taxon>Dikarya</taxon>
        <taxon>Ascomycota</taxon>
        <taxon>Pezizomycotina</taxon>
        <taxon>Sordariomycetes</taxon>
        <taxon>Xylariomycetidae</taxon>
        <taxon>Xylariales</taxon>
        <taxon>Xylariaceae</taxon>
        <taxon>Anthostomella</taxon>
    </lineage>
</organism>
<evidence type="ECO:0000313" key="3">
    <source>
        <dbReference type="EMBL" id="CAJ2513760.1"/>
    </source>
</evidence>
<feature type="compositionally biased region" description="Polar residues" evidence="1">
    <location>
        <begin position="249"/>
        <end position="269"/>
    </location>
</feature>
<feature type="transmembrane region" description="Helical" evidence="2">
    <location>
        <begin position="148"/>
        <end position="170"/>
    </location>
</feature>
<keyword evidence="2" id="KW-1133">Transmembrane helix</keyword>